<keyword evidence="2" id="KW-1185">Reference proteome</keyword>
<dbReference type="Proteomes" id="UP000694412">
    <property type="component" value="Chromosome 9"/>
</dbReference>
<dbReference type="Ensembl" id="ENSCJPT00005002806.1">
    <property type="protein sequence ID" value="ENSCJPP00005001657.1"/>
    <property type="gene ID" value="ENSCJPG00005001707.1"/>
</dbReference>
<reference evidence="1" key="1">
    <citation type="submission" date="2015-11" db="EMBL/GenBank/DDBJ databases">
        <authorList>
            <consortium name="International Coturnix japonica Genome Analysis Consortium"/>
            <person name="Warren W."/>
            <person name="Burt D.W."/>
            <person name="Antin P.B."/>
            <person name="Lanford R."/>
            <person name="Gros J."/>
            <person name="Wilson R.K."/>
        </authorList>
    </citation>
    <scope>NUCLEOTIDE SEQUENCE [LARGE SCALE GENOMIC DNA]</scope>
</reference>
<organism evidence="1 2">
    <name type="scientific">Coturnix japonica</name>
    <name type="common">Japanese quail</name>
    <name type="synonym">Coturnix coturnix japonica</name>
    <dbReference type="NCBI Taxonomy" id="93934"/>
    <lineage>
        <taxon>Eukaryota</taxon>
        <taxon>Metazoa</taxon>
        <taxon>Chordata</taxon>
        <taxon>Craniata</taxon>
        <taxon>Vertebrata</taxon>
        <taxon>Euteleostomi</taxon>
        <taxon>Archelosauria</taxon>
        <taxon>Archosauria</taxon>
        <taxon>Dinosauria</taxon>
        <taxon>Saurischia</taxon>
        <taxon>Theropoda</taxon>
        <taxon>Coelurosauria</taxon>
        <taxon>Aves</taxon>
        <taxon>Neognathae</taxon>
        <taxon>Galloanserae</taxon>
        <taxon>Galliformes</taxon>
        <taxon>Phasianidae</taxon>
        <taxon>Perdicinae</taxon>
        <taxon>Coturnix</taxon>
    </lineage>
</organism>
<protein>
    <submittedName>
        <fullName evidence="1">Uncharacterized protein</fullName>
    </submittedName>
</protein>
<evidence type="ECO:0000313" key="2">
    <source>
        <dbReference type="Proteomes" id="UP000694412"/>
    </source>
</evidence>
<dbReference type="AlphaFoldDB" id="A0A8C2Y5M3"/>
<evidence type="ECO:0000313" key="1">
    <source>
        <dbReference type="Ensembl" id="ENSCJPP00005001657.1"/>
    </source>
</evidence>
<accession>A0A8C2Y5M3</accession>
<sequence length="97" mass="10237">DLPAAGSAGTGRAASAQPPLCSRCTLCWVCEALCLSICAFLPFYYAPGKGSSFLFDDLPPASSSDAGERLCWLCWPDLPSLFITNLLAAGLCVVLKY</sequence>
<reference evidence="1" key="3">
    <citation type="submission" date="2025-09" db="UniProtKB">
        <authorList>
            <consortium name="Ensembl"/>
        </authorList>
    </citation>
    <scope>IDENTIFICATION</scope>
</reference>
<name>A0A8C2Y5M3_COTJA</name>
<proteinExistence type="predicted"/>
<reference evidence="1" key="2">
    <citation type="submission" date="2025-08" db="UniProtKB">
        <authorList>
            <consortium name="Ensembl"/>
        </authorList>
    </citation>
    <scope>IDENTIFICATION</scope>
</reference>